<evidence type="ECO:0000313" key="2">
    <source>
        <dbReference type="EMBL" id="GJS87579.1"/>
    </source>
</evidence>
<evidence type="ECO:0000313" key="3">
    <source>
        <dbReference type="Proteomes" id="UP001151760"/>
    </source>
</evidence>
<sequence length="79" mass="8582">ITKCYETVPPIPPPLGTNPSNAGSHNRVHTILNDNTTNTGTNNVTPNVDVDEDLPQLLDTKRGSHVTNVPEFDVENFTS</sequence>
<protein>
    <submittedName>
        <fullName evidence="2">Uncharacterized protein</fullName>
    </submittedName>
</protein>
<feature type="compositionally biased region" description="Low complexity" evidence="1">
    <location>
        <begin position="33"/>
        <end position="48"/>
    </location>
</feature>
<keyword evidence="3" id="KW-1185">Reference proteome</keyword>
<accession>A0ABQ4ZBK5</accession>
<name>A0ABQ4ZBK5_9ASTR</name>
<gene>
    <name evidence="2" type="ORF">Tco_0770215</name>
</gene>
<comment type="caution">
    <text evidence="2">The sequence shown here is derived from an EMBL/GenBank/DDBJ whole genome shotgun (WGS) entry which is preliminary data.</text>
</comment>
<feature type="non-terminal residue" evidence="2">
    <location>
        <position position="1"/>
    </location>
</feature>
<feature type="region of interest" description="Disordered" evidence="1">
    <location>
        <begin position="1"/>
        <end position="50"/>
    </location>
</feature>
<proteinExistence type="predicted"/>
<dbReference type="Proteomes" id="UP001151760">
    <property type="component" value="Unassembled WGS sequence"/>
</dbReference>
<reference evidence="2" key="2">
    <citation type="submission" date="2022-01" db="EMBL/GenBank/DDBJ databases">
        <authorList>
            <person name="Yamashiro T."/>
            <person name="Shiraishi A."/>
            <person name="Satake H."/>
            <person name="Nakayama K."/>
        </authorList>
    </citation>
    <scope>NUCLEOTIDE SEQUENCE</scope>
</reference>
<dbReference type="EMBL" id="BQNB010011209">
    <property type="protein sequence ID" value="GJS87579.1"/>
    <property type="molecule type" value="Genomic_DNA"/>
</dbReference>
<reference evidence="2" key="1">
    <citation type="journal article" date="2022" name="Int. J. Mol. Sci.">
        <title>Draft Genome of Tanacetum Coccineum: Genomic Comparison of Closely Related Tanacetum-Family Plants.</title>
        <authorList>
            <person name="Yamashiro T."/>
            <person name="Shiraishi A."/>
            <person name="Nakayama K."/>
            <person name="Satake H."/>
        </authorList>
    </citation>
    <scope>NUCLEOTIDE SEQUENCE</scope>
</reference>
<organism evidence="2 3">
    <name type="scientific">Tanacetum coccineum</name>
    <dbReference type="NCBI Taxonomy" id="301880"/>
    <lineage>
        <taxon>Eukaryota</taxon>
        <taxon>Viridiplantae</taxon>
        <taxon>Streptophyta</taxon>
        <taxon>Embryophyta</taxon>
        <taxon>Tracheophyta</taxon>
        <taxon>Spermatophyta</taxon>
        <taxon>Magnoliopsida</taxon>
        <taxon>eudicotyledons</taxon>
        <taxon>Gunneridae</taxon>
        <taxon>Pentapetalae</taxon>
        <taxon>asterids</taxon>
        <taxon>campanulids</taxon>
        <taxon>Asterales</taxon>
        <taxon>Asteraceae</taxon>
        <taxon>Asteroideae</taxon>
        <taxon>Anthemideae</taxon>
        <taxon>Anthemidinae</taxon>
        <taxon>Tanacetum</taxon>
    </lineage>
</organism>
<evidence type="ECO:0000256" key="1">
    <source>
        <dbReference type="SAM" id="MobiDB-lite"/>
    </source>
</evidence>